<organism evidence="1">
    <name type="scientific">Arundo donax</name>
    <name type="common">Giant reed</name>
    <name type="synonym">Donax arundinaceus</name>
    <dbReference type="NCBI Taxonomy" id="35708"/>
    <lineage>
        <taxon>Eukaryota</taxon>
        <taxon>Viridiplantae</taxon>
        <taxon>Streptophyta</taxon>
        <taxon>Embryophyta</taxon>
        <taxon>Tracheophyta</taxon>
        <taxon>Spermatophyta</taxon>
        <taxon>Magnoliopsida</taxon>
        <taxon>Liliopsida</taxon>
        <taxon>Poales</taxon>
        <taxon>Poaceae</taxon>
        <taxon>PACMAD clade</taxon>
        <taxon>Arundinoideae</taxon>
        <taxon>Arundineae</taxon>
        <taxon>Arundo</taxon>
    </lineage>
</organism>
<dbReference type="AlphaFoldDB" id="A0A0A9GI17"/>
<accession>A0A0A9GI17</accession>
<proteinExistence type="predicted"/>
<dbReference type="EMBL" id="GBRH01173131">
    <property type="protein sequence ID" value="JAE24765.1"/>
    <property type="molecule type" value="Transcribed_RNA"/>
</dbReference>
<evidence type="ECO:0000313" key="1">
    <source>
        <dbReference type="EMBL" id="JAE24765.1"/>
    </source>
</evidence>
<reference evidence="1" key="1">
    <citation type="submission" date="2014-09" db="EMBL/GenBank/DDBJ databases">
        <authorList>
            <person name="Magalhaes I.L.F."/>
            <person name="Oliveira U."/>
            <person name="Santos F.R."/>
            <person name="Vidigal T.H.D.A."/>
            <person name="Brescovit A.D."/>
            <person name="Santos A.J."/>
        </authorList>
    </citation>
    <scope>NUCLEOTIDE SEQUENCE</scope>
    <source>
        <tissue evidence="1">Shoot tissue taken approximately 20 cm above the soil surface</tissue>
    </source>
</reference>
<protein>
    <submittedName>
        <fullName evidence="1">Uncharacterized protein</fullName>
    </submittedName>
</protein>
<sequence>MDAHKMEQFSAPIFCRCCDNCSLWFRYFIYHPSKMIFC</sequence>
<name>A0A0A9GI17_ARUDO</name>
<reference evidence="1" key="2">
    <citation type="journal article" date="2015" name="Data Brief">
        <title>Shoot transcriptome of the giant reed, Arundo donax.</title>
        <authorList>
            <person name="Barrero R.A."/>
            <person name="Guerrero F.D."/>
            <person name="Moolhuijzen P."/>
            <person name="Goolsby J.A."/>
            <person name="Tidwell J."/>
            <person name="Bellgard S.E."/>
            <person name="Bellgard M.I."/>
        </authorList>
    </citation>
    <scope>NUCLEOTIDE SEQUENCE</scope>
    <source>
        <tissue evidence="1">Shoot tissue taken approximately 20 cm above the soil surface</tissue>
    </source>
</reference>